<dbReference type="AlphaFoldDB" id="A0A816KKR7"/>
<dbReference type="EMBL" id="HG994369">
    <property type="protein sequence ID" value="CAF1927940.1"/>
    <property type="molecule type" value="Genomic_DNA"/>
</dbReference>
<proteinExistence type="predicted"/>
<gene>
    <name evidence="1" type="ORF">DARMORV10_C05P23150.1</name>
</gene>
<reference evidence="1" key="1">
    <citation type="submission" date="2021-01" db="EMBL/GenBank/DDBJ databases">
        <authorList>
            <consortium name="Genoscope - CEA"/>
            <person name="William W."/>
        </authorList>
    </citation>
    <scope>NUCLEOTIDE SEQUENCE</scope>
</reference>
<organism evidence="1">
    <name type="scientific">Brassica napus</name>
    <name type="common">Rape</name>
    <dbReference type="NCBI Taxonomy" id="3708"/>
    <lineage>
        <taxon>Eukaryota</taxon>
        <taxon>Viridiplantae</taxon>
        <taxon>Streptophyta</taxon>
        <taxon>Embryophyta</taxon>
        <taxon>Tracheophyta</taxon>
        <taxon>Spermatophyta</taxon>
        <taxon>Magnoliopsida</taxon>
        <taxon>eudicotyledons</taxon>
        <taxon>Gunneridae</taxon>
        <taxon>Pentapetalae</taxon>
        <taxon>rosids</taxon>
        <taxon>malvids</taxon>
        <taxon>Brassicales</taxon>
        <taxon>Brassicaceae</taxon>
        <taxon>Brassiceae</taxon>
        <taxon>Brassica</taxon>
    </lineage>
</organism>
<name>A0A816KKR7_BRANA</name>
<accession>A0A816KKR7</accession>
<dbReference type="Proteomes" id="UP001295469">
    <property type="component" value="Chromosome C05"/>
</dbReference>
<evidence type="ECO:0000313" key="1">
    <source>
        <dbReference type="EMBL" id="CAF1927940.1"/>
    </source>
</evidence>
<sequence length="70" mass="7852">MLISHGSLDVNDASKLSLAKLLPQQVVAVLLAWLANVAGEAIHGWFQFRSDAFEKLIKVYHIHSFKYDSI</sequence>
<protein>
    <submittedName>
        <fullName evidence="1">(rape) hypothetical protein</fullName>
    </submittedName>
</protein>